<feature type="transmembrane region" description="Helical" evidence="1">
    <location>
        <begin position="6"/>
        <end position="22"/>
    </location>
</feature>
<evidence type="ECO:0000313" key="3">
    <source>
        <dbReference type="Proteomes" id="UP000252519"/>
    </source>
</evidence>
<dbReference type="AlphaFoldDB" id="A0A368G4Q9"/>
<accession>A0A368G4Q9</accession>
<gene>
    <name evidence="2" type="ORF">ANCCAN_16108</name>
</gene>
<keyword evidence="1" id="KW-0812">Transmembrane</keyword>
<reference evidence="2 3" key="1">
    <citation type="submission" date="2014-10" db="EMBL/GenBank/DDBJ databases">
        <title>Draft genome of the hookworm Ancylostoma caninum.</title>
        <authorList>
            <person name="Mitreva M."/>
        </authorList>
    </citation>
    <scope>NUCLEOTIDE SEQUENCE [LARGE SCALE GENOMIC DNA]</scope>
    <source>
        <strain evidence="2 3">Baltimore</strain>
    </source>
</reference>
<dbReference type="Proteomes" id="UP000252519">
    <property type="component" value="Unassembled WGS sequence"/>
</dbReference>
<dbReference type="OrthoDB" id="5866679at2759"/>
<keyword evidence="3" id="KW-1185">Reference proteome</keyword>
<dbReference type="EMBL" id="JOJR01000429">
    <property type="protein sequence ID" value="RCN37980.1"/>
    <property type="molecule type" value="Genomic_DNA"/>
</dbReference>
<keyword evidence="1" id="KW-0472">Membrane</keyword>
<name>A0A368G4Q9_ANCCA</name>
<protein>
    <submittedName>
        <fullName evidence="2">Uncharacterized protein</fullName>
    </submittedName>
</protein>
<evidence type="ECO:0000313" key="2">
    <source>
        <dbReference type="EMBL" id="RCN37980.1"/>
    </source>
</evidence>
<keyword evidence="1" id="KW-1133">Transmembrane helix</keyword>
<proteinExistence type="predicted"/>
<comment type="caution">
    <text evidence="2">The sequence shown here is derived from an EMBL/GenBank/DDBJ whole genome shotgun (WGS) entry which is preliminary data.</text>
</comment>
<sequence>MYIVAATLLFFFLNLYFIYVYVQNYSKDELVRSFDKSHLSQSKEDSQHVRPSPGINFHSCDIKDELALSALSRAKTESCRRKVSI</sequence>
<organism evidence="2 3">
    <name type="scientific">Ancylostoma caninum</name>
    <name type="common">Dog hookworm</name>
    <dbReference type="NCBI Taxonomy" id="29170"/>
    <lineage>
        <taxon>Eukaryota</taxon>
        <taxon>Metazoa</taxon>
        <taxon>Ecdysozoa</taxon>
        <taxon>Nematoda</taxon>
        <taxon>Chromadorea</taxon>
        <taxon>Rhabditida</taxon>
        <taxon>Rhabditina</taxon>
        <taxon>Rhabditomorpha</taxon>
        <taxon>Strongyloidea</taxon>
        <taxon>Ancylostomatidae</taxon>
        <taxon>Ancylostomatinae</taxon>
        <taxon>Ancylostoma</taxon>
    </lineage>
</organism>
<evidence type="ECO:0000256" key="1">
    <source>
        <dbReference type="SAM" id="Phobius"/>
    </source>
</evidence>